<organism evidence="1 2">
    <name type="scientific">Liparis tanakae</name>
    <name type="common">Tanaka's snailfish</name>
    <dbReference type="NCBI Taxonomy" id="230148"/>
    <lineage>
        <taxon>Eukaryota</taxon>
        <taxon>Metazoa</taxon>
        <taxon>Chordata</taxon>
        <taxon>Craniata</taxon>
        <taxon>Vertebrata</taxon>
        <taxon>Euteleostomi</taxon>
        <taxon>Actinopterygii</taxon>
        <taxon>Neopterygii</taxon>
        <taxon>Teleostei</taxon>
        <taxon>Neoteleostei</taxon>
        <taxon>Acanthomorphata</taxon>
        <taxon>Eupercaria</taxon>
        <taxon>Perciformes</taxon>
        <taxon>Cottioidei</taxon>
        <taxon>Cottales</taxon>
        <taxon>Liparidae</taxon>
        <taxon>Liparis</taxon>
    </lineage>
</organism>
<dbReference type="Proteomes" id="UP000314294">
    <property type="component" value="Unassembled WGS sequence"/>
</dbReference>
<dbReference type="EMBL" id="SRLO01001094">
    <property type="protein sequence ID" value="TNN41610.1"/>
    <property type="molecule type" value="Genomic_DNA"/>
</dbReference>
<proteinExistence type="predicted"/>
<protein>
    <submittedName>
        <fullName evidence="1">Uncharacterized protein</fullName>
    </submittedName>
</protein>
<dbReference type="AlphaFoldDB" id="A0A4Z2FL38"/>
<sequence>MWTRRRGVKSAWRRYRKARLCPTQSDSQTGVAPVRGVIVLVDPVAAYAADKVIQTPHGAKLKSRLKAHKLFLEEEHARAIRHHNIPRLHCRETKLADDEDEARLNYFRAATVNSRESDGKGGLRQANMEN</sequence>
<evidence type="ECO:0000313" key="2">
    <source>
        <dbReference type="Proteomes" id="UP000314294"/>
    </source>
</evidence>
<accession>A0A4Z2FL38</accession>
<gene>
    <name evidence="1" type="ORF">EYF80_048225</name>
</gene>
<comment type="caution">
    <text evidence="1">The sequence shown here is derived from an EMBL/GenBank/DDBJ whole genome shotgun (WGS) entry which is preliminary data.</text>
</comment>
<reference evidence="1 2" key="1">
    <citation type="submission" date="2019-03" db="EMBL/GenBank/DDBJ databases">
        <title>First draft genome of Liparis tanakae, snailfish: a comprehensive survey of snailfish specific genes.</title>
        <authorList>
            <person name="Kim W."/>
            <person name="Song I."/>
            <person name="Jeong J.-H."/>
            <person name="Kim D."/>
            <person name="Kim S."/>
            <person name="Ryu S."/>
            <person name="Song J.Y."/>
            <person name="Lee S.K."/>
        </authorList>
    </citation>
    <scope>NUCLEOTIDE SEQUENCE [LARGE SCALE GENOMIC DNA]</scope>
    <source>
        <tissue evidence="1">Muscle</tissue>
    </source>
</reference>
<name>A0A4Z2FL38_9TELE</name>
<keyword evidence="2" id="KW-1185">Reference proteome</keyword>
<evidence type="ECO:0000313" key="1">
    <source>
        <dbReference type="EMBL" id="TNN41610.1"/>
    </source>
</evidence>